<evidence type="ECO:0000313" key="3">
    <source>
        <dbReference type="Proteomes" id="UP000187074"/>
    </source>
</evidence>
<proteinExistence type="predicted"/>
<dbReference type="Pfam" id="PF01636">
    <property type="entry name" value="APH"/>
    <property type="match status" value="1"/>
</dbReference>
<dbReference type="InterPro" id="IPR000719">
    <property type="entry name" value="Prot_kinase_dom"/>
</dbReference>
<evidence type="ECO:0000259" key="1">
    <source>
        <dbReference type="PROSITE" id="PS50011"/>
    </source>
</evidence>
<dbReference type="InterPro" id="IPR011009">
    <property type="entry name" value="Kinase-like_dom_sf"/>
</dbReference>
<accession>A0A1R1ASX3</accession>
<protein>
    <submittedName>
        <fullName evidence="2">Aminoglycoside phosphotransferase</fullName>
    </submittedName>
</protein>
<dbReference type="STRING" id="1401.BK123_30450"/>
<sequence>MKEGWERAVPPMQLDITQIHDIISPVFPGKKVATAERIGTGLSNTNYKIRLEGSAEPYVLRLFRKGREIAEKELAIIRRVRQTVPVADYIYADMSCGVFDKPWAIMEWKEGGLLRDVMRDGSEQDLVAAAASAGRTLANIHKHTFTESGFFNGDMEVQDPMRMDGERFLAFIEQSLFQDLCGQWLGEELAQSVWSFSQTYSHLLSEIEDTPMLVHSDYNGLNILMRHGPEGCEVSAVLDWEDAFSWNRYVDIANMLRYEPDGSVFEKNFVRAYREEGAVLYDHWKILSKLEDLVALCDMLTHSSLATPNRMHDLQRLIAGTVQVTKG</sequence>
<dbReference type="InterPro" id="IPR002575">
    <property type="entry name" value="Aminoglycoside_PTrfase"/>
</dbReference>
<dbReference type="SUPFAM" id="SSF56112">
    <property type="entry name" value="Protein kinase-like (PK-like)"/>
    <property type="match status" value="1"/>
</dbReference>
<organism evidence="2 3">
    <name type="scientific">Paenibacillus lautus</name>
    <name type="common">Bacillus lautus</name>
    <dbReference type="NCBI Taxonomy" id="1401"/>
    <lineage>
        <taxon>Bacteria</taxon>
        <taxon>Bacillati</taxon>
        <taxon>Bacillota</taxon>
        <taxon>Bacilli</taxon>
        <taxon>Bacillales</taxon>
        <taxon>Paenibacillaceae</taxon>
        <taxon>Paenibacillus</taxon>
    </lineage>
</organism>
<dbReference type="GO" id="GO:0005524">
    <property type="term" value="F:ATP binding"/>
    <property type="evidence" value="ECO:0007669"/>
    <property type="project" value="InterPro"/>
</dbReference>
<dbReference type="GO" id="GO:0004672">
    <property type="term" value="F:protein kinase activity"/>
    <property type="evidence" value="ECO:0007669"/>
    <property type="project" value="InterPro"/>
</dbReference>
<feature type="domain" description="Protein kinase" evidence="1">
    <location>
        <begin position="32"/>
        <end position="327"/>
    </location>
</feature>
<dbReference type="RefSeq" id="WP_076326094.1">
    <property type="nucleotide sequence ID" value="NZ_MRTF01000014.1"/>
</dbReference>
<gene>
    <name evidence="2" type="ORF">BK123_30450</name>
</gene>
<dbReference type="EMBL" id="MRTF01000014">
    <property type="protein sequence ID" value="OME88602.1"/>
    <property type="molecule type" value="Genomic_DNA"/>
</dbReference>
<keyword evidence="2" id="KW-0808">Transferase</keyword>
<dbReference type="OrthoDB" id="9800774at2"/>
<evidence type="ECO:0000313" key="2">
    <source>
        <dbReference type="EMBL" id="OME88602.1"/>
    </source>
</evidence>
<dbReference type="PANTHER" id="PTHR21310:SF15">
    <property type="entry name" value="AMINOGLYCOSIDE PHOSPHOTRANSFERASE DOMAIN-CONTAINING PROTEIN"/>
    <property type="match status" value="1"/>
</dbReference>
<dbReference type="PANTHER" id="PTHR21310">
    <property type="entry name" value="AMINOGLYCOSIDE PHOSPHOTRANSFERASE-RELATED-RELATED"/>
    <property type="match status" value="1"/>
</dbReference>
<dbReference type="Proteomes" id="UP000187074">
    <property type="component" value="Unassembled WGS sequence"/>
</dbReference>
<dbReference type="AlphaFoldDB" id="A0A1R1ASX3"/>
<dbReference type="Gene3D" id="3.90.1200.10">
    <property type="match status" value="1"/>
</dbReference>
<dbReference type="InterPro" id="IPR051678">
    <property type="entry name" value="AGP_Transferase"/>
</dbReference>
<comment type="caution">
    <text evidence="2">The sequence shown here is derived from an EMBL/GenBank/DDBJ whole genome shotgun (WGS) entry which is preliminary data.</text>
</comment>
<dbReference type="Gene3D" id="3.30.200.20">
    <property type="entry name" value="Phosphorylase Kinase, domain 1"/>
    <property type="match status" value="1"/>
</dbReference>
<reference evidence="2 3" key="1">
    <citation type="submission" date="2016-11" db="EMBL/GenBank/DDBJ databases">
        <title>Paenibacillus species isolates.</title>
        <authorList>
            <person name="Beno S.M."/>
        </authorList>
    </citation>
    <scope>NUCLEOTIDE SEQUENCE [LARGE SCALE GENOMIC DNA]</scope>
    <source>
        <strain evidence="2 3">FSL F4-0100</strain>
    </source>
</reference>
<name>A0A1R1ASX3_PAELA</name>
<dbReference type="PROSITE" id="PS50011">
    <property type="entry name" value="PROTEIN_KINASE_DOM"/>
    <property type="match status" value="1"/>
</dbReference>